<protein>
    <submittedName>
        <fullName evidence="2">VOC family protein</fullName>
    </submittedName>
</protein>
<dbReference type="PANTHER" id="PTHR33993:SF2">
    <property type="entry name" value="VOC DOMAIN-CONTAINING PROTEIN"/>
    <property type="match status" value="1"/>
</dbReference>
<dbReference type="RefSeq" id="WP_317836292.1">
    <property type="nucleotide sequence ID" value="NZ_CP136920.1"/>
</dbReference>
<evidence type="ECO:0000313" key="3">
    <source>
        <dbReference type="Proteomes" id="UP001304300"/>
    </source>
</evidence>
<dbReference type="EMBL" id="CP136920">
    <property type="protein sequence ID" value="WOO43696.1"/>
    <property type="molecule type" value="Genomic_DNA"/>
</dbReference>
<dbReference type="AlphaFoldDB" id="A0AAQ3QVV1"/>
<dbReference type="Gene3D" id="3.10.180.10">
    <property type="entry name" value="2,3-Dihydroxybiphenyl 1,2-Dioxygenase, domain 1"/>
    <property type="match status" value="1"/>
</dbReference>
<dbReference type="Proteomes" id="UP001304300">
    <property type="component" value="Chromosome"/>
</dbReference>
<sequence length="123" mass="13548">MSNPVSYFEIPVQDMNRAIAFYSSTFGLTFERKSLDGNDMALFPSEPMREGATGALAKGDSYTPSRRGARLYFSTSDIDGTIRRAIDAGGKLIYPKTDTGDYGLVAEFEDSEGNCIALHMRKQ</sequence>
<dbReference type="InterPro" id="IPR052164">
    <property type="entry name" value="Anthracycline_SecMetBiosynth"/>
</dbReference>
<gene>
    <name evidence="2" type="ORF">RZN69_11410</name>
</gene>
<reference evidence="2 3" key="1">
    <citation type="submission" date="2023-10" db="EMBL/GenBank/DDBJ databases">
        <title>Rubellicoccus peritrichatus gen. nov., sp. nov., isolated from an algae of coral reef tank.</title>
        <authorList>
            <person name="Luo J."/>
        </authorList>
    </citation>
    <scope>NUCLEOTIDE SEQUENCE [LARGE SCALE GENOMIC DNA]</scope>
    <source>
        <strain evidence="2 3">CR14</strain>
    </source>
</reference>
<dbReference type="KEGG" id="puo:RZN69_11410"/>
<dbReference type="InterPro" id="IPR029068">
    <property type="entry name" value="Glyas_Bleomycin-R_OHBP_Dase"/>
</dbReference>
<evidence type="ECO:0000259" key="1">
    <source>
        <dbReference type="PROSITE" id="PS51819"/>
    </source>
</evidence>
<dbReference type="InterPro" id="IPR037523">
    <property type="entry name" value="VOC_core"/>
</dbReference>
<evidence type="ECO:0000313" key="2">
    <source>
        <dbReference type="EMBL" id="WOO43696.1"/>
    </source>
</evidence>
<feature type="domain" description="VOC" evidence="1">
    <location>
        <begin position="4"/>
        <end position="121"/>
    </location>
</feature>
<proteinExistence type="predicted"/>
<name>A0AAQ3QVV1_9BACT</name>
<dbReference type="PROSITE" id="PS51819">
    <property type="entry name" value="VOC"/>
    <property type="match status" value="1"/>
</dbReference>
<keyword evidence="3" id="KW-1185">Reference proteome</keyword>
<dbReference type="SUPFAM" id="SSF54593">
    <property type="entry name" value="Glyoxalase/Bleomycin resistance protein/Dihydroxybiphenyl dioxygenase"/>
    <property type="match status" value="1"/>
</dbReference>
<dbReference type="InterPro" id="IPR004360">
    <property type="entry name" value="Glyas_Fos-R_dOase_dom"/>
</dbReference>
<organism evidence="2 3">
    <name type="scientific">Rubellicoccus peritrichatus</name>
    <dbReference type="NCBI Taxonomy" id="3080537"/>
    <lineage>
        <taxon>Bacteria</taxon>
        <taxon>Pseudomonadati</taxon>
        <taxon>Verrucomicrobiota</taxon>
        <taxon>Opitutia</taxon>
        <taxon>Puniceicoccales</taxon>
        <taxon>Cerasicoccaceae</taxon>
        <taxon>Rubellicoccus</taxon>
    </lineage>
</organism>
<dbReference type="PANTHER" id="PTHR33993">
    <property type="entry name" value="GLYOXALASE-RELATED"/>
    <property type="match status" value="1"/>
</dbReference>
<dbReference type="Pfam" id="PF00903">
    <property type="entry name" value="Glyoxalase"/>
    <property type="match status" value="1"/>
</dbReference>
<accession>A0AAQ3QVV1</accession>
<dbReference type="CDD" id="cd07247">
    <property type="entry name" value="SgaA_N_like"/>
    <property type="match status" value="1"/>
</dbReference>